<dbReference type="Pfam" id="PF13360">
    <property type="entry name" value="PQQ_2"/>
    <property type="match status" value="2"/>
</dbReference>
<reference evidence="3 4" key="1">
    <citation type="submission" date="2020-08" db="EMBL/GenBank/DDBJ databases">
        <authorList>
            <person name="Liu C."/>
            <person name="Sun Q."/>
        </authorList>
    </citation>
    <scope>NUCLEOTIDE SEQUENCE [LARGE SCALE GENOMIC DNA]</scope>
    <source>
        <strain evidence="3 4">NSJ-29</strain>
    </source>
</reference>
<feature type="domain" description="Dockerin" evidence="2">
    <location>
        <begin position="1424"/>
        <end position="1485"/>
    </location>
</feature>
<dbReference type="InterPro" id="IPR025883">
    <property type="entry name" value="Cadherin-like_domain"/>
</dbReference>
<feature type="chain" id="PRO_5028798899" evidence="1">
    <location>
        <begin position="27"/>
        <end position="1485"/>
    </location>
</feature>
<keyword evidence="1" id="KW-0732">Signal</keyword>
<evidence type="ECO:0000313" key="4">
    <source>
        <dbReference type="Proteomes" id="UP000515860"/>
    </source>
</evidence>
<dbReference type="InterPro" id="IPR016134">
    <property type="entry name" value="Dockerin_dom"/>
</dbReference>
<dbReference type="InterPro" id="IPR011047">
    <property type="entry name" value="Quinoprotein_ADH-like_sf"/>
</dbReference>
<sequence>MKKKRVLSLLMTALLTVGLLPSSVLADTEAGTLADPLAETPTGTAAESEAVSAEVTIRSQTAGKYLHGFDGAVSVSSNLAEDYGYDDPVTDGVSVLDAMVKAHELAFGEDFSDETAASYLELGEDGSVKRLFGMETAAECFALNGGYPNAGRQTEDGDDGAAQADTQIQTGDVLDFFTYTDTEAWSDAMSWLELDNTEVPAGFELVVTAQSSRYSEAAVYEAPEDFRTSASAAAGAKFAWVDPETGAVTEIEGASADENGQATVMAPAEEGVYYLTAAGSTEEGSSLLLNPAALTVTAAQDTPASQNTPAAQAAIAAVSVSGRLMDSAEVTVQADSAGSIYYLVQEAGADAPDAAKLESGGTRADAVAGENVLKVTGLTKAAQKIYVLLKAADGTASEILSADIAEYDNLLSAIMYSNGTLYFDTSKEATAVWDADDTSFRLVARIPAGTTAKDPDLKLTYRYTNISGTESTVEGTANGTYVWFNEDFLTVGGKGNDLTIVAEKNGVTQTYVLHVNRKASLDALEVTSQEGRAVTLSPTFSSTKTEYTATVLDSVTSLNLKAVDPIEAVSPDSSQVLFNGAASADGSYVWELQPGENKMVIRADNGSAESVEYTLTITQTASVTLTVQTNPQDASFALYQGSKNETRIWPEEDGTFRLFPDTEYNYTVARSDYVGQSGSLTLSASETRSFTLEKAPEAEELPQLDADYPGFRSGLDNMSVVNSKTPISKETIEVVWERQMGDYVSPTSGTTPIVVDDKIYGLTGTTLYMLDKETGETIRTATTVSASAFNLVPPTYADGMLFVLLSGGQVQCFNASTLESMWVYTDPQGGRCESSVRYDDGYIYVGFFASTTVGGFACISVTDEDPSSQTEEKVPIWRNSSLGSYYWDGAWSNENYVFVITNGGTLCCIDKKTGDAVQTVATGQTSRSNISYYNGRIYWANQSGYLYSYNLTADGRLDMENLIEPLYFGGASTSTPAIYNNRVYIGISNGGNFGVEGYGILVGDINPETGAMSAAYVVPTDGYPQTSGLIVNGYEEEDGYVYVYFLTNSAHGTLYMVKDKAGMTEADSATGAFYTPNHEQYCIASAVADSDGNIYIKNDSAWQFVIRRSALYLKEITAVGGNAVLDGGAAFDGSQSDHTITVDAGTSSLKLELTPSDGVTVAMNGVEGQSQEIEITDGTAEIQVLLRKGEEMRVYNFTVYSGPTLTTLYATSSPNAGMGTTYSLSPEFAPMTEAYAAGIDTAQSTGYIWIKYLNDTDSLKVTAGSGVSGKAEGDELTATVNYKGDTYIRVPFAERTNPTTATVRLTLTSADGTQSRTYTVILYTQNALPLLTLDEGAVSERTDTSASLTLNSNKAGELHWLVQEASEAAPGAEKIMADGQKVEIAEGANTVALTGLSQKALAVYLVLKDAGGNTSLTYRVDIASSRIQGDLNGDGRVTNADVALLLDEVTAGEATDLEAGDLNGDGRLTNADVALLLDWVTAGEI</sequence>
<dbReference type="InterPro" id="IPR015943">
    <property type="entry name" value="WD40/YVTN_repeat-like_dom_sf"/>
</dbReference>
<dbReference type="PROSITE" id="PS51766">
    <property type="entry name" value="DOCKERIN"/>
    <property type="match status" value="1"/>
</dbReference>
<accession>A0A7G9GAP8</accession>
<dbReference type="InterPro" id="IPR002105">
    <property type="entry name" value="Dockerin_1_rpt"/>
</dbReference>
<dbReference type="Pfam" id="PF00404">
    <property type="entry name" value="Dockerin_1"/>
    <property type="match status" value="1"/>
</dbReference>
<dbReference type="KEGG" id="whj:H9Q79_13295"/>
<dbReference type="PANTHER" id="PTHR34512">
    <property type="entry name" value="CELL SURFACE PROTEIN"/>
    <property type="match status" value="1"/>
</dbReference>
<dbReference type="Proteomes" id="UP000515860">
    <property type="component" value="Chromosome"/>
</dbReference>
<dbReference type="InterPro" id="IPR036439">
    <property type="entry name" value="Dockerin_dom_sf"/>
</dbReference>
<dbReference type="GO" id="GO:0004553">
    <property type="term" value="F:hydrolase activity, hydrolyzing O-glycosyl compounds"/>
    <property type="evidence" value="ECO:0007669"/>
    <property type="project" value="InterPro"/>
</dbReference>
<dbReference type="SUPFAM" id="SSF50998">
    <property type="entry name" value="Quinoprotein alcohol dehydrogenase-like"/>
    <property type="match status" value="2"/>
</dbReference>
<dbReference type="CDD" id="cd14256">
    <property type="entry name" value="Dockerin_I"/>
    <property type="match status" value="1"/>
</dbReference>
<gene>
    <name evidence="3" type="ORF">H9Q79_13295</name>
</gene>
<keyword evidence="4" id="KW-1185">Reference proteome</keyword>
<dbReference type="EMBL" id="CP060635">
    <property type="protein sequence ID" value="QNM07880.1"/>
    <property type="molecule type" value="Genomic_DNA"/>
</dbReference>
<evidence type="ECO:0000313" key="3">
    <source>
        <dbReference type="EMBL" id="QNM07880.1"/>
    </source>
</evidence>
<dbReference type="Gene3D" id="2.130.10.10">
    <property type="entry name" value="YVTN repeat-like/Quinoprotein amine dehydrogenase"/>
    <property type="match status" value="1"/>
</dbReference>
<dbReference type="PROSITE" id="PS00018">
    <property type="entry name" value="EF_HAND_1"/>
    <property type="match status" value="2"/>
</dbReference>
<protein>
    <submittedName>
        <fullName evidence="3">Cadherin-like beta sandwich domain-containing protein</fullName>
    </submittedName>
</protein>
<evidence type="ECO:0000259" key="2">
    <source>
        <dbReference type="PROSITE" id="PS51766"/>
    </source>
</evidence>
<dbReference type="Gene3D" id="1.10.1330.10">
    <property type="entry name" value="Dockerin domain"/>
    <property type="match status" value="1"/>
</dbReference>
<dbReference type="InterPro" id="IPR002372">
    <property type="entry name" value="PQQ_rpt_dom"/>
</dbReference>
<organism evidence="3 4">
    <name type="scientific">Wansuia hejianensis</name>
    <dbReference type="NCBI Taxonomy" id="2763667"/>
    <lineage>
        <taxon>Bacteria</taxon>
        <taxon>Bacillati</taxon>
        <taxon>Bacillota</taxon>
        <taxon>Clostridia</taxon>
        <taxon>Lachnospirales</taxon>
        <taxon>Lachnospiraceae</taxon>
        <taxon>Wansuia</taxon>
    </lineage>
</organism>
<proteinExistence type="predicted"/>
<feature type="signal peptide" evidence="1">
    <location>
        <begin position="1"/>
        <end position="26"/>
    </location>
</feature>
<evidence type="ECO:0000256" key="1">
    <source>
        <dbReference type="SAM" id="SignalP"/>
    </source>
</evidence>
<dbReference type="Pfam" id="PF12733">
    <property type="entry name" value="Cadherin-like"/>
    <property type="match status" value="1"/>
</dbReference>
<dbReference type="GO" id="GO:0000272">
    <property type="term" value="P:polysaccharide catabolic process"/>
    <property type="evidence" value="ECO:0007669"/>
    <property type="project" value="InterPro"/>
</dbReference>
<dbReference type="RefSeq" id="WP_249328496.1">
    <property type="nucleotide sequence ID" value="NZ_CP060635.1"/>
</dbReference>
<name>A0A7G9GAP8_9FIRM</name>
<dbReference type="InterPro" id="IPR018247">
    <property type="entry name" value="EF_Hand_1_Ca_BS"/>
</dbReference>
<dbReference type="SUPFAM" id="SSF63446">
    <property type="entry name" value="Type I dockerin domain"/>
    <property type="match status" value="1"/>
</dbReference>
<dbReference type="PANTHER" id="PTHR34512:SF30">
    <property type="entry name" value="OUTER MEMBRANE PROTEIN ASSEMBLY FACTOR BAMB"/>
    <property type="match status" value="1"/>
</dbReference>